<sequence>MARMAQTLFALLSVILTSQASLLCNVPSKFWCDSPEIALKCGVYEQCYKQQWPVHQDAKVVNFTVYYESLCPDCKNFITTMLFPSFLKIGSIMNLTVVPYGNAREKQVGDHWEFECQHGEQECVGNIIDTCTIALVKNIAVYFPFISCMEASSAKPLDAAKVCATKYPVPLDAILNCSRSSFGNRLEHEMAVQTESLQPQHQYVPWVTLNGVHTEEIQTEAQDNLVKLICDTYKGSKPPGCSESLKTKQLCKKEF</sequence>
<dbReference type="OrthoDB" id="958254at2759"/>
<keyword evidence="4 7" id="KW-0732">Signal</keyword>
<evidence type="ECO:0000313" key="10">
    <source>
        <dbReference type="RefSeq" id="XP_055871833.1"/>
    </source>
</evidence>
<evidence type="ECO:0000256" key="6">
    <source>
        <dbReference type="ARBA" id="ARBA00023180"/>
    </source>
</evidence>
<gene>
    <name evidence="10" type="primary">LOC106072567</name>
</gene>
<evidence type="ECO:0000256" key="7">
    <source>
        <dbReference type="SAM" id="SignalP"/>
    </source>
</evidence>
<dbReference type="Proteomes" id="UP001165740">
    <property type="component" value="Chromosome 17"/>
</dbReference>
<evidence type="ECO:0000313" key="9">
    <source>
        <dbReference type="Proteomes" id="UP001165740"/>
    </source>
</evidence>
<dbReference type="GeneID" id="106072567"/>
<dbReference type="AlphaFoldDB" id="A0A9W2ZA34"/>
<evidence type="ECO:0000259" key="8">
    <source>
        <dbReference type="PROSITE" id="PS51110"/>
    </source>
</evidence>
<reference evidence="10" key="1">
    <citation type="submission" date="2025-08" db="UniProtKB">
        <authorList>
            <consortium name="RefSeq"/>
        </authorList>
    </citation>
    <scope>IDENTIFICATION</scope>
</reference>
<dbReference type="GO" id="GO:0005576">
    <property type="term" value="C:extracellular region"/>
    <property type="evidence" value="ECO:0007669"/>
    <property type="project" value="UniProtKB-SubCell"/>
</dbReference>
<evidence type="ECO:0000256" key="2">
    <source>
        <dbReference type="ARBA" id="ARBA00005679"/>
    </source>
</evidence>
<dbReference type="PANTHER" id="PTHR13234">
    <property type="entry name" value="GAMMA-INTERFERON INDUCIBLE LYSOSOMAL THIOL REDUCTASE GILT"/>
    <property type="match status" value="1"/>
</dbReference>
<evidence type="ECO:0000256" key="4">
    <source>
        <dbReference type="ARBA" id="ARBA00022729"/>
    </source>
</evidence>
<keyword evidence="3" id="KW-0964">Secreted</keyword>
<dbReference type="PROSITE" id="PS51110">
    <property type="entry name" value="SAP_A"/>
    <property type="match status" value="1"/>
</dbReference>
<feature type="signal peptide" evidence="7">
    <location>
        <begin position="1"/>
        <end position="20"/>
    </location>
</feature>
<name>A0A9W2ZA34_BIOGL</name>
<dbReference type="OMA" id="SAKCFRT"/>
<dbReference type="PANTHER" id="PTHR13234:SF8">
    <property type="entry name" value="GAMMA-INTERFERON-INDUCIBLE LYSOSOMAL THIOL REDUCTASE"/>
    <property type="match status" value="1"/>
</dbReference>
<keyword evidence="9" id="KW-1185">Reference proteome</keyword>
<proteinExistence type="inferred from homology"/>
<dbReference type="Pfam" id="PF03227">
    <property type="entry name" value="GILT"/>
    <property type="match status" value="1"/>
</dbReference>
<keyword evidence="6" id="KW-0325">Glycoprotein</keyword>
<feature type="chain" id="PRO_5040791548" evidence="7">
    <location>
        <begin position="21"/>
        <end position="255"/>
    </location>
</feature>
<protein>
    <submittedName>
        <fullName evidence="10">Gamma-interferon-inducible lysosomal thiol reductase-like</fullName>
    </submittedName>
</protein>
<keyword evidence="5" id="KW-1015">Disulfide bond</keyword>
<dbReference type="InterPro" id="IPR004911">
    <property type="entry name" value="Interferon-induced_GILT"/>
</dbReference>
<accession>A0A9W2ZA34</accession>
<feature type="domain" description="Saposin A-type" evidence="8">
    <location>
        <begin position="17"/>
        <end position="57"/>
    </location>
</feature>
<evidence type="ECO:0000256" key="1">
    <source>
        <dbReference type="ARBA" id="ARBA00004613"/>
    </source>
</evidence>
<dbReference type="GO" id="GO:0016671">
    <property type="term" value="F:oxidoreductase activity, acting on a sulfur group of donors, disulfide as acceptor"/>
    <property type="evidence" value="ECO:0007669"/>
    <property type="project" value="InterPro"/>
</dbReference>
<evidence type="ECO:0000256" key="3">
    <source>
        <dbReference type="ARBA" id="ARBA00022525"/>
    </source>
</evidence>
<comment type="similarity">
    <text evidence="2">Belongs to the GILT family.</text>
</comment>
<evidence type="ECO:0000256" key="5">
    <source>
        <dbReference type="ARBA" id="ARBA00023157"/>
    </source>
</evidence>
<organism evidence="9 10">
    <name type="scientific">Biomphalaria glabrata</name>
    <name type="common">Bloodfluke planorb</name>
    <name type="synonym">Freshwater snail</name>
    <dbReference type="NCBI Taxonomy" id="6526"/>
    <lineage>
        <taxon>Eukaryota</taxon>
        <taxon>Metazoa</taxon>
        <taxon>Spiralia</taxon>
        <taxon>Lophotrochozoa</taxon>
        <taxon>Mollusca</taxon>
        <taxon>Gastropoda</taxon>
        <taxon>Heterobranchia</taxon>
        <taxon>Euthyneura</taxon>
        <taxon>Panpulmonata</taxon>
        <taxon>Hygrophila</taxon>
        <taxon>Lymnaeoidea</taxon>
        <taxon>Planorbidae</taxon>
        <taxon>Biomphalaria</taxon>
    </lineage>
</organism>
<comment type="subcellular location">
    <subcellularLocation>
        <location evidence="1">Secreted</location>
    </subcellularLocation>
</comment>
<dbReference type="RefSeq" id="XP_055871833.1">
    <property type="nucleotide sequence ID" value="XM_056015858.1"/>
</dbReference>
<dbReference type="InterPro" id="IPR003119">
    <property type="entry name" value="SAP_A"/>
</dbReference>